<comment type="caution">
    <text evidence="1">The sequence shown here is derived from an EMBL/GenBank/DDBJ whole genome shotgun (WGS) entry which is preliminary data.</text>
</comment>
<name>A0A822XR61_NELNU</name>
<organism evidence="1 2">
    <name type="scientific">Nelumbo nucifera</name>
    <name type="common">Sacred lotus</name>
    <dbReference type="NCBI Taxonomy" id="4432"/>
    <lineage>
        <taxon>Eukaryota</taxon>
        <taxon>Viridiplantae</taxon>
        <taxon>Streptophyta</taxon>
        <taxon>Embryophyta</taxon>
        <taxon>Tracheophyta</taxon>
        <taxon>Spermatophyta</taxon>
        <taxon>Magnoliopsida</taxon>
        <taxon>Proteales</taxon>
        <taxon>Nelumbonaceae</taxon>
        <taxon>Nelumbo</taxon>
    </lineage>
</organism>
<dbReference type="EMBL" id="DUZY01000001">
    <property type="protein sequence ID" value="DAD22512.1"/>
    <property type="molecule type" value="Genomic_DNA"/>
</dbReference>
<dbReference type="Proteomes" id="UP000607653">
    <property type="component" value="Unassembled WGS sequence"/>
</dbReference>
<sequence>MAESQFICEVQRCSTDPDMDAARGVFEEKSDNNDIEEGDQNQGDISDITSRILQEIFGKDPEVVRPRKRRFQSIAYIYLMTKPLNVVHSKKMRMRC</sequence>
<proteinExistence type="predicted"/>
<evidence type="ECO:0000313" key="2">
    <source>
        <dbReference type="Proteomes" id="UP000607653"/>
    </source>
</evidence>
<evidence type="ECO:0000313" key="1">
    <source>
        <dbReference type="EMBL" id="DAD22512.1"/>
    </source>
</evidence>
<accession>A0A822XR61</accession>
<keyword evidence="2" id="KW-1185">Reference proteome</keyword>
<protein>
    <submittedName>
        <fullName evidence="1">Uncharacterized protein</fullName>
    </submittedName>
</protein>
<gene>
    <name evidence="1" type="ORF">HUJ06_023975</name>
</gene>
<dbReference type="AlphaFoldDB" id="A0A822XR61"/>
<reference evidence="1 2" key="1">
    <citation type="journal article" date="2020" name="Mol. Biol. Evol.">
        <title>Distinct Expression and Methylation Patterns for Genes with Different Fates following a Single Whole-Genome Duplication in Flowering Plants.</title>
        <authorList>
            <person name="Shi T."/>
            <person name="Rahmani R.S."/>
            <person name="Gugger P.F."/>
            <person name="Wang M."/>
            <person name="Li H."/>
            <person name="Zhang Y."/>
            <person name="Li Z."/>
            <person name="Wang Q."/>
            <person name="Van de Peer Y."/>
            <person name="Marchal K."/>
            <person name="Chen J."/>
        </authorList>
    </citation>
    <scope>NUCLEOTIDE SEQUENCE [LARGE SCALE GENOMIC DNA]</scope>
    <source>
        <tissue evidence="1">Leaf</tissue>
    </source>
</reference>